<gene>
    <name evidence="1" type="ORF">M011DRAFT_500930</name>
</gene>
<dbReference type="EMBL" id="MU006574">
    <property type="protein sequence ID" value="KAF2747041.1"/>
    <property type="molecule type" value="Genomic_DNA"/>
</dbReference>
<dbReference type="AlphaFoldDB" id="A0A6A6VCW0"/>
<protein>
    <submittedName>
        <fullName evidence="1">Uncharacterized protein</fullName>
    </submittedName>
</protein>
<proteinExistence type="predicted"/>
<organism evidence="1 2">
    <name type="scientific">Sporormia fimetaria CBS 119925</name>
    <dbReference type="NCBI Taxonomy" id="1340428"/>
    <lineage>
        <taxon>Eukaryota</taxon>
        <taxon>Fungi</taxon>
        <taxon>Dikarya</taxon>
        <taxon>Ascomycota</taxon>
        <taxon>Pezizomycotina</taxon>
        <taxon>Dothideomycetes</taxon>
        <taxon>Pleosporomycetidae</taxon>
        <taxon>Pleosporales</taxon>
        <taxon>Sporormiaceae</taxon>
        <taxon>Sporormia</taxon>
    </lineage>
</organism>
<evidence type="ECO:0000313" key="1">
    <source>
        <dbReference type="EMBL" id="KAF2747041.1"/>
    </source>
</evidence>
<keyword evidence="2" id="KW-1185">Reference proteome</keyword>
<sequence length="164" mass="19303">MSLKYTVKWMRNPDQLQLKNLEMMYAGVRNNSLGLFNLGRSQMIEEIYNQKLGYLPKPDDCDLGKKLTREQEERAAILIGLMEYLHCYFIHYNKSKGEYYWPDWAEPSRKLACYKLNPKSLNPRYDPRAGVPIPFKETTAIDKDCWAFLEKYGVVLTTPKRHLS</sequence>
<evidence type="ECO:0000313" key="2">
    <source>
        <dbReference type="Proteomes" id="UP000799440"/>
    </source>
</evidence>
<accession>A0A6A6VCW0</accession>
<name>A0A6A6VCW0_9PLEO</name>
<dbReference type="Proteomes" id="UP000799440">
    <property type="component" value="Unassembled WGS sequence"/>
</dbReference>
<reference evidence="1" key="1">
    <citation type="journal article" date="2020" name="Stud. Mycol.">
        <title>101 Dothideomycetes genomes: a test case for predicting lifestyles and emergence of pathogens.</title>
        <authorList>
            <person name="Haridas S."/>
            <person name="Albert R."/>
            <person name="Binder M."/>
            <person name="Bloem J."/>
            <person name="Labutti K."/>
            <person name="Salamov A."/>
            <person name="Andreopoulos B."/>
            <person name="Baker S."/>
            <person name="Barry K."/>
            <person name="Bills G."/>
            <person name="Bluhm B."/>
            <person name="Cannon C."/>
            <person name="Castanera R."/>
            <person name="Culley D."/>
            <person name="Daum C."/>
            <person name="Ezra D."/>
            <person name="Gonzalez J."/>
            <person name="Henrissat B."/>
            <person name="Kuo A."/>
            <person name="Liang C."/>
            <person name="Lipzen A."/>
            <person name="Lutzoni F."/>
            <person name="Magnuson J."/>
            <person name="Mondo S."/>
            <person name="Nolan M."/>
            <person name="Ohm R."/>
            <person name="Pangilinan J."/>
            <person name="Park H.-J."/>
            <person name="Ramirez L."/>
            <person name="Alfaro M."/>
            <person name="Sun H."/>
            <person name="Tritt A."/>
            <person name="Yoshinaga Y."/>
            <person name="Zwiers L.-H."/>
            <person name="Turgeon B."/>
            <person name="Goodwin S."/>
            <person name="Spatafora J."/>
            <person name="Crous P."/>
            <person name="Grigoriev I."/>
        </authorList>
    </citation>
    <scope>NUCLEOTIDE SEQUENCE</scope>
    <source>
        <strain evidence="1">CBS 119925</strain>
    </source>
</reference>